<dbReference type="SUPFAM" id="SSF56176">
    <property type="entry name" value="FAD-binding/transporter-associated domain-like"/>
    <property type="match status" value="1"/>
</dbReference>
<evidence type="ECO:0000313" key="8">
    <source>
        <dbReference type="Proteomes" id="UP000270343"/>
    </source>
</evidence>
<dbReference type="InterPro" id="IPR016169">
    <property type="entry name" value="FAD-bd_PCMH_sub2"/>
</dbReference>
<dbReference type="AlphaFoldDB" id="A0A3B0AZY2"/>
<dbReference type="OrthoDB" id="545125at2"/>
<gene>
    <name evidence="7" type="ORF">D7231_23835</name>
</gene>
<dbReference type="PANTHER" id="PTHR42973">
    <property type="entry name" value="BINDING OXIDOREDUCTASE, PUTATIVE (AFU_ORTHOLOGUE AFUA_1G17690)-RELATED"/>
    <property type="match status" value="1"/>
</dbReference>
<dbReference type="InterPro" id="IPR016167">
    <property type="entry name" value="FAD-bd_PCMH_sub1"/>
</dbReference>
<dbReference type="InterPro" id="IPR006311">
    <property type="entry name" value="TAT_signal"/>
</dbReference>
<dbReference type="InterPro" id="IPR016166">
    <property type="entry name" value="FAD-bd_PCMH"/>
</dbReference>
<dbReference type="PROSITE" id="PS51318">
    <property type="entry name" value="TAT"/>
    <property type="match status" value="1"/>
</dbReference>
<dbReference type="GO" id="GO:0016491">
    <property type="term" value="F:oxidoreductase activity"/>
    <property type="evidence" value="ECO:0007669"/>
    <property type="project" value="UniProtKB-KW"/>
</dbReference>
<keyword evidence="3" id="KW-0285">Flavoprotein</keyword>
<dbReference type="Gene3D" id="3.30.43.10">
    <property type="entry name" value="Uridine Diphospho-n-acetylenolpyruvylglucosamine Reductase, domain 2"/>
    <property type="match status" value="1"/>
</dbReference>
<dbReference type="InterPro" id="IPR006093">
    <property type="entry name" value="Oxy_OxRdtase_FAD_BS"/>
</dbReference>
<dbReference type="InterPro" id="IPR036318">
    <property type="entry name" value="FAD-bd_PCMH-like_sf"/>
</dbReference>
<comment type="similarity">
    <text evidence="2">Belongs to the oxygen-dependent FAD-linked oxidoreductase family.</text>
</comment>
<dbReference type="InterPro" id="IPR012951">
    <property type="entry name" value="BBE"/>
</dbReference>
<dbReference type="InterPro" id="IPR006094">
    <property type="entry name" value="Oxid_FAD_bind_N"/>
</dbReference>
<sequence length="514" mass="54282">MLDRRTVLRAGAVAAAAAAGAGATGPVAASPAGPAARRTGGGVDWSELGRRLSGNLVLPSDSGYERARKLYSGQFDGIRPQAVAYCRGEADVRTTLAFAQDHGLPLVPRSGGHSFGGYSTGEGIVLDLSRLNTVALTPRNTVVMGAGTQQVDALTALSPRGVVVAGGNCPGVCPGGFVPGGGLGWQTRKFGMACDRLVSARIVLADGRTVTASAAENPDLFWATRGGGGGNFGVITSLELRPTDVPTLVTYNLTWPWEAAQRVVEAWQHWIIGGPRDLGAALAVQWPDAGKGAPVVVVTGAWLGAADALDPVLDSLVASVGRAPATRSARRMSAHDAMMAQYGCAELSPEQCHTVGYSPEAALPRQNFSIDRNRLFSAAIPARGVEQILEAFAAGPRAGQFRFLSFFALGGAANRPDRSTTAYVHRDTEFYLGFSIALNKPDYSHEDEAAGRAWAARGLHTLDPYSNGESYQNFIDPELADWKTAYYAENYGRLTAVKRAYDPHRFFSFAQAVG</sequence>
<protein>
    <submittedName>
        <fullName evidence="7">FAD-binding oxidoreductase</fullName>
    </submittedName>
</protein>
<evidence type="ECO:0000256" key="3">
    <source>
        <dbReference type="ARBA" id="ARBA00022630"/>
    </source>
</evidence>
<organism evidence="7 8">
    <name type="scientific">Streptomyces klenkii</name>
    <dbReference type="NCBI Taxonomy" id="1420899"/>
    <lineage>
        <taxon>Bacteria</taxon>
        <taxon>Bacillati</taxon>
        <taxon>Actinomycetota</taxon>
        <taxon>Actinomycetes</taxon>
        <taxon>Kitasatosporales</taxon>
        <taxon>Streptomycetaceae</taxon>
        <taxon>Streptomyces</taxon>
    </lineage>
</organism>
<accession>A0A3B0AZY2</accession>
<evidence type="ECO:0000313" key="7">
    <source>
        <dbReference type="EMBL" id="RKN65854.1"/>
    </source>
</evidence>
<comment type="cofactor">
    <cofactor evidence="1">
        <name>FAD</name>
        <dbReference type="ChEBI" id="CHEBI:57692"/>
    </cofactor>
</comment>
<keyword evidence="8" id="KW-1185">Reference proteome</keyword>
<keyword evidence="4" id="KW-0274">FAD</keyword>
<dbReference type="Pfam" id="PF08031">
    <property type="entry name" value="BBE"/>
    <property type="match status" value="1"/>
</dbReference>
<keyword evidence="5" id="KW-0560">Oxidoreductase</keyword>
<dbReference type="Gene3D" id="3.30.465.10">
    <property type="match status" value="1"/>
</dbReference>
<dbReference type="PROSITE" id="PS51387">
    <property type="entry name" value="FAD_PCMH"/>
    <property type="match status" value="1"/>
</dbReference>
<dbReference type="InterPro" id="IPR050416">
    <property type="entry name" value="FAD-linked_Oxidoreductase"/>
</dbReference>
<dbReference type="EMBL" id="RBAM01000010">
    <property type="protein sequence ID" value="RKN65854.1"/>
    <property type="molecule type" value="Genomic_DNA"/>
</dbReference>
<evidence type="ECO:0000256" key="2">
    <source>
        <dbReference type="ARBA" id="ARBA00005466"/>
    </source>
</evidence>
<evidence type="ECO:0000256" key="4">
    <source>
        <dbReference type="ARBA" id="ARBA00022827"/>
    </source>
</evidence>
<proteinExistence type="inferred from homology"/>
<comment type="caution">
    <text evidence="7">The sequence shown here is derived from an EMBL/GenBank/DDBJ whole genome shotgun (WGS) entry which is preliminary data.</text>
</comment>
<name>A0A3B0AZY2_9ACTN</name>
<reference evidence="7 8" key="1">
    <citation type="journal article" date="2015" name="Antonie Van Leeuwenhoek">
        <title>Streptomyces klenkii sp. nov., isolated from deep marine sediment.</title>
        <authorList>
            <person name="Veyisoglu A."/>
            <person name="Sahin N."/>
        </authorList>
    </citation>
    <scope>NUCLEOTIDE SEQUENCE [LARGE SCALE GENOMIC DNA]</scope>
    <source>
        <strain evidence="7 8">KCTC 29202</strain>
    </source>
</reference>
<dbReference type="PROSITE" id="PS00862">
    <property type="entry name" value="OX2_COVAL_FAD"/>
    <property type="match status" value="1"/>
</dbReference>
<evidence type="ECO:0000256" key="1">
    <source>
        <dbReference type="ARBA" id="ARBA00001974"/>
    </source>
</evidence>
<dbReference type="Pfam" id="PF01565">
    <property type="entry name" value="FAD_binding_4"/>
    <property type="match status" value="1"/>
</dbReference>
<evidence type="ECO:0000259" key="6">
    <source>
        <dbReference type="PROSITE" id="PS51387"/>
    </source>
</evidence>
<dbReference type="Proteomes" id="UP000270343">
    <property type="component" value="Unassembled WGS sequence"/>
</dbReference>
<dbReference type="PANTHER" id="PTHR42973:SF39">
    <property type="entry name" value="FAD-BINDING PCMH-TYPE DOMAIN-CONTAINING PROTEIN"/>
    <property type="match status" value="1"/>
</dbReference>
<dbReference type="RefSeq" id="WP_120757580.1">
    <property type="nucleotide sequence ID" value="NZ_JBIBGF010000009.1"/>
</dbReference>
<dbReference type="GO" id="GO:0071949">
    <property type="term" value="F:FAD binding"/>
    <property type="evidence" value="ECO:0007669"/>
    <property type="project" value="InterPro"/>
</dbReference>
<feature type="domain" description="FAD-binding PCMH-type" evidence="6">
    <location>
        <begin position="75"/>
        <end position="245"/>
    </location>
</feature>
<evidence type="ECO:0000256" key="5">
    <source>
        <dbReference type="ARBA" id="ARBA00023002"/>
    </source>
</evidence>
<dbReference type="Gene3D" id="3.40.462.20">
    <property type="match status" value="1"/>
</dbReference>